<evidence type="ECO:0000256" key="1">
    <source>
        <dbReference type="SAM" id="Phobius"/>
    </source>
</evidence>
<keyword evidence="4" id="KW-1185">Reference proteome</keyword>
<proteinExistence type="predicted"/>
<accession>A0A4U6T1R8</accession>
<protein>
    <recommendedName>
        <fullName evidence="2">DUF6821 domain-containing protein</fullName>
    </recommendedName>
</protein>
<dbReference type="PANTHER" id="PTHR33646:SF2">
    <property type="entry name" value="F20H23.8 PROTEIN"/>
    <property type="match status" value="1"/>
</dbReference>
<name>A0A4U6T1R8_SETVI</name>
<feature type="transmembrane region" description="Helical" evidence="1">
    <location>
        <begin position="186"/>
        <end position="204"/>
    </location>
</feature>
<evidence type="ECO:0000313" key="4">
    <source>
        <dbReference type="Proteomes" id="UP000298652"/>
    </source>
</evidence>
<keyword evidence="1" id="KW-1133">Transmembrane helix</keyword>
<dbReference type="InterPro" id="IPR045883">
    <property type="entry name" value="At4g13530-like"/>
</dbReference>
<gene>
    <name evidence="3" type="ORF">SEVIR_9G045700v2</name>
</gene>
<dbReference type="InterPro" id="IPR049224">
    <property type="entry name" value="DUF6821"/>
</dbReference>
<dbReference type="Pfam" id="PF20705">
    <property type="entry name" value="DUF6821"/>
    <property type="match status" value="1"/>
</dbReference>
<dbReference type="AlphaFoldDB" id="A0A4U6T1R8"/>
<reference evidence="3" key="1">
    <citation type="submission" date="2019-03" db="EMBL/GenBank/DDBJ databases">
        <title>WGS assembly of Setaria viridis.</title>
        <authorList>
            <person name="Huang P."/>
            <person name="Jenkins J."/>
            <person name="Grimwood J."/>
            <person name="Barry K."/>
            <person name="Healey A."/>
            <person name="Mamidi S."/>
            <person name="Sreedasyam A."/>
            <person name="Shu S."/>
            <person name="Feldman M."/>
            <person name="Wu J."/>
            <person name="Yu Y."/>
            <person name="Chen C."/>
            <person name="Johnson J."/>
            <person name="Rokhsar D."/>
            <person name="Baxter I."/>
            <person name="Schmutz J."/>
            <person name="Brutnell T."/>
            <person name="Kellogg E."/>
        </authorList>
    </citation>
    <scope>NUCLEOTIDE SEQUENCE [LARGE SCALE GENOMIC DNA]</scope>
</reference>
<sequence>MLANSFKTGLPLFPLLRQASLFPLPLVLLQSFPSRKTQEGASMDAISLDEWELLPDHKSSFFLEEDCSNGSHGAVGGDEEAAAKKPLLLPSQDACVHDPDIEFMDIAALLTDPKREELVSKVTEILIYEAEDHDDEMVKSPDGVKEADQDEVLVEAPAPDDQRAREEEEGVSRTGFSVGNLRVNGVGALCSFGVAAATFVIFLLGGKEQQKRHQDHKIQLQMYADDERIQQVVQQASRLNQTMSSVMGGASSARASISFGGYYQGF</sequence>
<keyword evidence="1" id="KW-0472">Membrane</keyword>
<dbReference type="Proteomes" id="UP000298652">
    <property type="component" value="Chromosome 9"/>
</dbReference>
<organism evidence="3 4">
    <name type="scientific">Setaria viridis</name>
    <name type="common">Green bristlegrass</name>
    <name type="synonym">Setaria italica subsp. viridis</name>
    <dbReference type="NCBI Taxonomy" id="4556"/>
    <lineage>
        <taxon>Eukaryota</taxon>
        <taxon>Viridiplantae</taxon>
        <taxon>Streptophyta</taxon>
        <taxon>Embryophyta</taxon>
        <taxon>Tracheophyta</taxon>
        <taxon>Spermatophyta</taxon>
        <taxon>Magnoliopsida</taxon>
        <taxon>Liliopsida</taxon>
        <taxon>Poales</taxon>
        <taxon>Poaceae</taxon>
        <taxon>PACMAD clade</taxon>
        <taxon>Panicoideae</taxon>
        <taxon>Panicodae</taxon>
        <taxon>Paniceae</taxon>
        <taxon>Cenchrinae</taxon>
        <taxon>Setaria</taxon>
    </lineage>
</organism>
<keyword evidence="1" id="KW-0812">Transmembrane</keyword>
<evidence type="ECO:0000313" key="3">
    <source>
        <dbReference type="EMBL" id="TKV90696.1"/>
    </source>
</evidence>
<dbReference type="Gramene" id="TKV90696">
    <property type="protein sequence ID" value="TKV90696"/>
    <property type="gene ID" value="SEVIR_9G045700v2"/>
</dbReference>
<dbReference type="PANTHER" id="PTHR33646">
    <property type="entry name" value="GB|AAF00631.1"/>
    <property type="match status" value="1"/>
</dbReference>
<evidence type="ECO:0000259" key="2">
    <source>
        <dbReference type="Pfam" id="PF20705"/>
    </source>
</evidence>
<dbReference type="EMBL" id="CM016560">
    <property type="protein sequence ID" value="TKV90696.1"/>
    <property type="molecule type" value="Genomic_DNA"/>
</dbReference>
<feature type="domain" description="DUF6821" evidence="2">
    <location>
        <begin position="123"/>
        <end position="265"/>
    </location>
</feature>
<dbReference type="OMA" id="SFFMEEF"/>